<dbReference type="Proteomes" id="UP000474175">
    <property type="component" value="Unassembled WGS sequence"/>
</dbReference>
<organism evidence="6 7">
    <name type="scientific">Spirosoma terrae</name>
    <dbReference type="NCBI Taxonomy" id="1968276"/>
    <lineage>
        <taxon>Bacteria</taxon>
        <taxon>Pseudomonadati</taxon>
        <taxon>Bacteroidota</taxon>
        <taxon>Cytophagia</taxon>
        <taxon>Cytophagales</taxon>
        <taxon>Cytophagaceae</taxon>
        <taxon>Spirosoma</taxon>
    </lineage>
</organism>
<keyword evidence="2 5" id="KW-0812">Transmembrane</keyword>
<evidence type="ECO:0000256" key="5">
    <source>
        <dbReference type="SAM" id="Phobius"/>
    </source>
</evidence>
<feature type="transmembrane region" description="Helical" evidence="5">
    <location>
        <begin position="72"/>
        <end position="89"/>
    </location>
</feature>
<dbReference type="GO" id="GO:0016020">
    <property type="term" value="C:membrane"/>
    <property type="evidence" value="ECO:0007669"/>
    <property type="project" value="UniProtKB-SubCell"/>
</dbReference>
<keyword evidence="3 5" id="KW-1133">Transmembrane helix</keyword>
<evidence type="ECO:0000256" key="3">
    <source>
        <dbReference type="ARBA" id="ARBA00022989"/>
    </source>
</evidence>
<dbReference type="InterPro" id="IPR032808">
    <property type="entry name" value="DoxX"/>
</dbReference>
<dbReference type="EMBL" id="JAAFZH010000006">
    <property type="protein sequence ID" value="NDU96224.1"/>
    <property type="molecule type" value="Genomic_DNA"/>
</dbReference>
<feature type="transmembrane region" description="Helical" evidence="5">
    <location>
        <begin position="6"/>
        <end position="24"/>
    </location>
</feature>
<accession>A0A6L9L6U1</accession>
<evidence type="ECO:0000256" key="1">
    <source>
        <dbReference type="ARBA" id="ARBA00004141"/>
    </source>
</evidence>
<comment type="subcellular location">
    <subcellularLocation>
        <location evidence="1">Membrane</location>
        <topology evidence="1">Multi-pass membrane protein</topology>
    </subcellularLocation>
</comment>
<evidence type="ECO:0000256" key="4">
    <source>
        <dbReference type="ARBA" id="ARBA00023136"/>
    </source>
</evidence>
<dbReference type="Pfam" id="PF13564">
    <property type="entry name" value="DoxX_2"/>
    <property type="match status" value="1"/>
</dbReference>
<keyword evidence="7" id="KW-1185">Reference proteome</keyword>
<name>A0A6L9L6U1_9BACT</name>
<sequence>MKKTTITYWILTGLFAFVMIGSAIPNIMVNPMSVQGFKEMGYPTYIIPFLGWAKLLGSITILVPGFPRLKEWAYAGLLFDLLGATYSVANSGKPIDQWAPIFIFVALGFASYYFYHKRLTATAEAGQNLGMAV</sequence>
<evidence type="ECO:0000313" key="6">
    <source>
        <dbReference type="EMBL" id="NDU96224.1"/>
    </source>
</evidence>
<dbReference type="RefSeq" id="WP_163949866.1">
    <property type="nucleotide sequence ID" value="NZ_JAAFZH010000006.1"/>
</dbReference>
<dbReference type="AlphaFoldDB" id="A0A6L9L6U1"/>
<proteinExistence type="predicted"/>
<evidence type="ECO:0000313" key="7">
    <source>
        <dbReference type="Proteomes" id="UP000474175"/>
    </source>
</evidence>
<feature type="transmembrane region" description="Helical" evidence="5">
    <location>
        <begin position="98"/>
        <end position="115"/>
    </location>
</feature>
<keyword evidence="4 5" id="KW-0472">Membrane</keyword>
<evidence type="ECO:0000256" key="2">
    <source>
        <dbReference type="ARBA" id="ARBA00022692"/>
    </source>
</evidence>
<comment type="caution">
    <text evidence="6">The sequence shown here is derived from an EMBL/GenBank/DDBJ whole genome shotgun (WGS) entry which is preliminary data.</text>
</comment>
<gene>
    <name evidence="6" type="ORF">GK108_15185</name>
</gene>
<dbReference type="InterPro" id="IPR016944">
    <property type="entry name" value="UCP030066"/>
</dbReference>
<reference evidence="6 7" key="1">
    <citation type="submission" date="2020-02" db="EMBL/GenBank/DDBJ databases">
        <title>Draft genome sequence of two Spirosoma agri KCTC 52727 and Spirosoma terrae KCTC 52035.</title>
        <authorList>
            <person name="Rojas J."/>
            <person name="Ambika Manirajan B."/>
            <person name="Suarez C."/>
            <person name="Ratering S."/>
            <person name="Schnell S."/>
        </authorList>
    </citation>
    <scope>NUCLEOTIDE SEQUENCE [LARGE SCALE GENOMIC DNA]</scope>
    <source>
        <strain evidence="6 7">KCTC 52035</strain>
    </source>
</reference>
<dbReference type="PIRSF" id="PIRSF030066">
    <property type="entry name" value="UCP030066"/>
    <property type="match status" value="1"/>
</dbReference>
<protein>
    <submittedName>
        <fullName evidence="6">DoxX family protein</fullName>
    </submittedName>
</protein>
<feature type="transmembrane region" description="Helical" evidence="5">
    <location>
        <begin position="45"/>
        <end position="66"/>
    </location>
</feature>